<sequence>MATIDWLTGIYLTTNQVLKYPDYVERLRDEIGLNTVVMDFSGELPKAVLAKSPYGDRVPTEGELGELVLRHFDGRPVDPREYDRAQALCGPGVSATGDDEVFRQAVGQLKDAGLKVWTHGGGWTIRRLMFCPSRVDVREWMEAVCVHWATQYGLDALDITHFRYPMGSFPLGLFGCTCSSCRASAGEMGYDMDAMVADLRSARKGLQNLDGTRLSEVMELGIDFFDVIHALGLRSGILDWVRFRCDLVVRNLSRFKAAVHKAAPATAFGTDT</sequence>
<gene>
    <name evidence="1" type="ORF">METZ01_LOCUS182278</name>
</gene>
<accession>A0A382CUD8</accession>
<name>A0A382CUD8_9ZZZZ</name>
<evidence type="ECO:0000313" key="1">
    <source>
        <dbReference type="EMBL" id="SVB29424.1"/>
    </source>
</evidence>
<reference evidence="1" key="1">
    <citation type="submission" date="2018-05" db="EMBL/GenBank/DDBJ databases">
        <authorList>
            <person name="Lanie J.A."/>
            <person name="Ng W.-L."/>
            <person name="Kazmierczak K.M."/>
            <person name="Andrzejewski T.M."/>
            <person name="Davidsen T.M."/>
            <person name="Wayne K.J."/>
            <person name="Tettelin H."/>
            <person name="Glass J.I."/>
            <person name="Rusch D."/>
            <person name="Podicherti R."/>
            <person name="Tsui H.-C.T."/>
            <person name="Winkler M.E."/>
        </authorList>
    </citation>
    <scope>NUCLEOTIDE SEQUENCE</scope>
</reference>
<proteinExistence type="predicted"/>
<dbReference type="EMBL" id="UINC01036053">
    <property type="protein sequence ID" value="SVB29424.1"/>
    <property type="molecule type" value="Genomic_DNA"/>
</dbReference>
<organism evidence="1">
    <name type="scientific">marine metagenome</name>
    <dbReference type="NCBI Taxonomy" id="408172"/>
    <lineage>
        <taxon>unclassified sequences</taxon>
        <taxon>metagenomes</taxon>
        <taxon>ecological metagenomes</taxon>
    </lineage>
</organism>
<feature type="non-terminal residue" evidence="1">
    <location>
        <position position="272"/>
    </location>
</feature>
<dbReference type="AlphaFoldDB" id="A0A382CUD8"/>
<protein>
    <submittedName>
        <fullName evidence="1">Uncharacterized protein</fullName>
    </submittedName>
</protein>